<name>A0A6J1MBW7_DROHY</name>
<accession>A0A6J1MBW7</accession>
<organism evidence="1 2">
    <name type="scientific">Drosophila hydei</name>
    <name type="common">Fruit fly</name>
    <dbReference type="NCBI Taxonomy" id="7224"/>
    <lineage>
        <taxon>Eukaryota</taxon>
        <taxon>Metazoa</taxon>
        <taxon>Ecdysozoa</taxon>
        <taxon>Arthropoda</taxon>
        <taxon>Hexapoda</taxon>
        <taxon>Insecta</taxon>
        <taxon>Pterygota</taxon>
        <taxon>Neoptera</taxon>
        <taxon>Endopterygota</taxon>
        <taxon>Diptera</taxon>
        <taxon>Brachycera</taxon>
        <taxon>Muscomorpha</taxon>
        <taxon>Ephydroidea</taxon>
        <taxon>Drosophilidae</taxon>
        <taxon>Drosophila</taxon>
    </lineage>
</organism>
<protein>
    <submittedName>
        <fullName evidence="2">Uncharacterized protein LOC111604824 isoform X2</fullName>
    </submittedName>
</protein>
<keyword evidence="1" id="KW-1185">Reference proteome</keyword>
<reference evidence="2" key="1">
    <citation type="submission" date="2025-08" db="UniProtKB">
        <authorList>
            <consortium name="RefSeq"/>
        </authorList>
    </citation>
    <scope>IDENTIFICATION</scope>
    <source>
        <strain evidence="2">15085-1641.00</strain>
        <tissue evidence="2">Whole body</tissue>
    </source>
</reference>
<evidence type="ECO:0000313" key="1">
    <source>
        <dbReference type="Proteomes" id="UP000504633"/>
    </source>
</evidence>
<gene>
    <name evidence="2" type="primary">LOC111604824</name>
</gene>
<proteinExistence type="predicted"/>
<sequence length="241" mass="27051">MWMHLCSRAFIAGSNHSIPGVDETLDGSECRAEVFKDYAEKRSLSYADINGGLAQFELQHRVQMPVLRITHNFRAVQRPQLRKCPDTSDQIVHKALLADNVNNITKLPGSMDFCTFNVNSEELVPRTDTKKLYVPSDNWRAKRLLEINELAFLALFENHIPNASGLNIDLNVCRCSLCSKRKSAIESTVAKAKQLVDETVQSVCLLHSSAFASHSIKRDPNLYFISLAHLLMVIACLRGLP</sequence>
<dbReference type="Proteomes" id="UP000504633">
    <property type="component" value="Unplaced"/>
</dbReference>
<dbReference type="AlphaFoldDB" id="A0A6J1MBW7"/>
<dbReference type="GeneID" id="111604824"/>
<evidence type="ECO:0000313" key="2">
    <source>
        <dbReference type="RefSeq" id="XP_023178828.1"/>
    </source>
</evidence>
<dbReference type="RefSeq" id="XP_023178828.1">
    <property type="nucleotide sequence ID" value="XM_023323060.1"/>
</dbReference>
<dbReference type="OrthoDB" id="7857045at2759"/>